<dbReference type="OMA" id="TIYYVYR"/>
<feature type="region of interest" description="Disordered" evidence="6">
    <location>
        <begin position="78"/>
        <end position="131"/>
    </location>
</feature>
<dbReference type="KEGG" id="lth:KLTH0A05236g"/>
<dbReference type="HOGENOM" id="CLU_107649_0_2_1"/>
<sequence length="131" mass="14562">MCFYCHCFTVSDLILYIVGFFIPPVAVLLRSGCCSSDLLLNILLTMLGVVPGMLHAFYYITMTSPLRREENRYYYQSGWDDGRRSRHQGSPGASEREHVVREEPSAVTPLMPNTGVGKPASGAPPPYTESV</sequence>
<dbReference type="eggNOG" id="KOG1773">
    <property type="taxonomic scope" value="Eukaryota"/>
</dbReference>
<dbReference type="InterPro" id="IPR000612">
    <property type="entry name" value="PMP3"/>
</dbReference>
<keyword evidence="5 7" id="KW-0472">Membrane</keyword>
<feature type="compositionally biased region" description="Pro residues" evidence="6">
    <location>
        <begin position="122"/>
        <end position="131"/>
    </location>
</feature>
<dbReference type="InParanoid" id="C5DBT6"/>
<protein>
    <submittedName>
        <fullName evidence="8">KLTH0A05236p</fullName>
    </submittedName>
</protein>
<feature type="transmembrane region" description="Helical" evidence="7">
    <location>
        <begin position="13"/>
        <end position="31"/>
    </location>
</feature>
<keyword evidence="3 7" id="KW-0812">Transmembrane</keyword>
<organism evidence="8 9">
    <name type="scientific">Lachancea thermotolerans (strain ATCC 56472 / CBS 6340 / NRRL Y-8284)</name>
    <name type="common">Yeast</name>
    <name type="synonym">Kluyveromyces thermotolerans</name>
    <dbReference type="NCBI Taxonomy" id="559295"/>
    <lineage>
        <taxon>Eukaryota</taxon>
        <taxon>Fungi</taxon>
        <taxon>Dikarya</taxon>
        <taxon>Ascomycota</taxon>
        <taxon>Saccharomycotina</taxon>
        <taxon>Saccharomycetes</taxon>
        <taxon>Saccharomycetales</taxon>
        <taxon>Saccharomycetaceae</taxon>
        <taxon>Lachancea</taxon>
    </lineage>
</organism>
<comment type="similarity">
    <text evidence="2">Belongs to the UPF0057 (PMP3) family.</text>
</comment>
<dbReference type="Proteomes" id="UP000002036">
    <property type="component" value="Chromosome A"/>
</dbReference>
<dbReference type="Pfam" id="PF01679">
    <property type="entry name" value="Pmp3"/>
    <property type="match status" value="1"/>
</dbReference>
<evidence type="ECO:0000256" key="4">
    <source>
        <dbReference type="ARBA" id="ARBA00022989"/>
    </source>
</evidence>
<evidence type="ECO:0000313" key="8">
    <source>
        <dbReference type="EMBL" id="CAR21243.1"/>
    </source>
</evidence>
<dbReference type="PANTHER" id="PTHR21659:SF114">
    <property type="entry name" value="PROTEIN SNA4"/>
    <property type="match status" value="1"/>
</dbReference>
<comment type="subcellular location">
    <subcellularLocation>
        <location evidence="1">Membrane</location>
    </subcellularLocation>
</comment>
<keyword evidence="9" id="KW-1185">Reference proteome</keyword>
<name>C5DBT6_LACTC</name>
<gene>
    <name evidence="8" type="ordered locus">KLTH0A05236g</name>
</gene>
<dbReference type="RefSeq" id="XP_002551685.1">
    <property type="nucleotide sequence ID" value="XM_002551639.1"/>
</dbReference>
<dbReference type="FunCoup" id="C5DBT6">
    <property type="interactions" value="354"/>
</dbReference>
<evidence type="ECO:0000256" key="3">
    <source>
        <dbReference type="ARBA" id="ARBA00022692"/>
    </source>
</evidence>
<evidence type="ECO:0000256" key="6">
    <source>
        <dbReference type="SAM" id="MobiDB-lite"/>
    </source>
</evidence>
<evidence type="ECO:0000256" key="2">
    <source>
        <dbReference type="ARBA" id="ARBA00009530"/>
    </source>
</evidence>
<keyword evidence="4 7" id="KW-1133">Transmembrane helix</keyword>
<proteinExistence type="inferred from homology"/>
<dbReference type="GeneID" id="8290489"/>
<dbReference type="GO" id="GO:0016020">
    <property type="term" value="C:membrane"/>
    <property type="evidence" value="ECO:0007669"/>
    <property type="project" value="UniProtKB-SubCell"/>
</dbReference>
<feature type="transmembrane region" description="Helical" evidence="7">
    <location>
        <begin position="38"/>
        <end position="60"/>
    </location>
</feature>
<evidence type="ECO:0000256" key="7">
    <source>
        <dbReference type="SAM" id="Phobius"/>
    </source>
</evidence>
<evidence type="ECO:0000313" key="9">
    <source>
        <dbReference type="Proteomes" id="UP000002036"/>
    </source>
</evidence>
<dbReference type="AlphaFoldDB" id="C5DBT6"/>
<dbReference type="PANTHER" id="PTHR21659">
    <property type="entry name" value="HYDROPHOBIC PROTEIN RCI2 LOW TEMPERATURE AND SALT RESPONSIVE PROTEIN LTI6 -RELATED"/>
    <property type="match status" value="1"/>
</dbReference>
<dbReference type="OrthoDB" id="2802411at2759"/>
<dbReference type="EMBL" id="CU928165">
    <property type="protein sequence ID" value="CAR21243.1"/>
    <property type="molecule type" value="Genomic_DNA"/>
</dbReference>
<accession>C5DBT6</accession>
<feature type="compositionally biased region" description="Basic and acidic residues" evidence="6">
    <location>
        <begin position="94"/>
        <end position="104"/>
    </location>
</feature>
<evidence type="ECO:0000256" key="5">
    <source>
        <dbReference type="ARBA" id="ARBA00023136"/>
    </source>
</evidence>
<reference evidence="8 9" key="1">
    <citation type="journal article" date="2009" name="Genome Res.">
        <title>Comparative genomics of protoploid Saccharomycetaceae.</title>
        <authorList>
            <consortium name="The Genolevures Consortium"/>
            <person name="Souciet J.-L."/>
            <person name="Dujon B."/>
            <person name="Gaillardin C."/>
            <person name="Johnston M."/>
            <person name="Baret P.V."/>
            <person name="Cliften P."/>
            <person name="Sherman D.J."/>
            <person name="Weissenbach J."/>
            <person name="Westhof E."/>
            <person name="Wincker P."/>
            <person name="Jubin C."/>
            <person name="Poulain J."/>
            <person name="Barbe V."/>
            <person name="Segurens B."/>
            <person name="Artiguenave F."/>
            <person name="Anthouard V."/>
            <person name="Vacherie B."/>
            <person name="Val M.-E."/>
            <person name="Fulton R.S."/>
            <person name="Minx P."/>
            <person name="Wilson R."/>
            <person name="Durrens P."/>
            <person name="Jean G."/>
            <person name="Marck C."/>
            <person name="Martin T."/>
            <person name="Nikolski M."/>
            <person name="Rolland T."/>
            <person name="Seret M.-L."/>
            <person name="Casaregola S."/>
            <person name="Despons L."/>
            <person name="Fairhead C."/>
            <person name="Fischer G."/>
            <person name="Lafontaine I."/>
            <person name="Leh V."/>
            <person name="Lemaire M."/>
            <person name="de Montigny J."/>
            <person name="Neuveglise C."/>
            <person name="Thierry A."/>
            <person name="Blanc-Lenfle I."/>
            <person name="Bleykasten C."/>
            <person name="Diffels J."/>
            <person name="Fritsch E."/>
            <person name="Frangeul L."/>
            <person name="Goeffon A."/>
            <person name="Jauniaux N."/>
            <person name="Kachouri-Lafond R."/>
            <person name="Payen C."/>
            <person name="Potier S."/>
            <person name="Pribylova L."/>
            <person name="Ozanne C."/>
            <person name="Richard G.-F."/>
            <person name="Sacerdot C."/>
            <person name="Straub M.-L."/>
            <person name="Talla E."/>
        </authorList>
    </citation>
    <scope>NUCLEOTIDE SEQUENCE [LARGE SCALE GENOMIC DNA]</scope>
    <source>
        <strain evidence="9">ATCC 56472 / CBS 6340 / NRRL Y-8284</strain>
    </source>
</reference>
<evidence type="ECO:0000256" key="1">
    <source>
        <dbReference type="ARBA" id="ARBA00004370"/>
    </source>
</evidence>